<reference evidence="1 2" key="1">
    <citation type="journal article" date="2013" name="PLoS Genet.">
        <title>The genome and development-dependent transcriptomes of Pyronema confluens: a window into fungal evolution.</title>
        <authorList>
            <person name="Traeger S."/>
            <person name="Altegoer F."/>
            <person name="Freitag M."/>
            <person name="Gabaldon T."/>
            <person name="Kempken F."/>
            <person name="Kumar A."/>
            <person name="Marcet-Houben M."/>
            <person name="Poggeler S."/>
            <person name="Stajich J.E."/>
            <person name="Nowrousian M."/>
        </authorList>
    </citation>
    <scope>NUCLEOTIDE SEQUENCE [LARGE SCALE GENOMIC DNA]</scope>
    <source>
        <strain evidence="2">CBS 100304</strain>
        <tissue evidence="1">Vegetative mycelium</tissue>
    </source>
</reference>
<keyword evidence="2" id="KW-1185">Reference proteome</keyword>
<sequence>MTCSPVQLHSHVVPLCRALSTTTGKVSPAAAQLGCISTCRNAVGYVTCRNLRPTEASPLNCVPF</sequence>
<name>U4LT63_PYROM</name>
<protein>
    <submittedName>
        <fullName evidence="1">Uncharacterized protein</fullName>
    </submittedName>
</protein>
<accession>U4LT63</accession>
<evidence type="ECO:0000313" key="2">
    <source>
        <dbReference type="Proteomes" id="UP000018144"/>
    </source>
</evidence>
<proteinExistence type="predicted"/>
<organism evidence="1 2">
    <name type="scientific">Pyronema omphalodes (strain CBS 100304)</name>
    <name type="common">Pyronema confluens</name>
    <dbReference type="NCBI Taxonomy" id="1076935"/>
    <lineage>
        <taxon>Eukaryota</taxon>
        <taxon>Fungi</taxon>
        <taxon>Dikarya</taxon>
        <taxon>Ascomycota</taxon>
        <taxon>Pezizomycotina</taxon>
        <taxon>Pezizomycetes</taxon>
        <taxon>Pezizales</taxon>
        <taxon>Pyronemataceae</taxon>
        <taxon>Pyronema</taxon>
    </lineage>
</organism>
<evidence type="ECO:0000313" key="1">
    <source>
        <dbReference type="EMBL" id="CCX34884.1"/>
    </source>
</evidence>
<dbReference type="EMBL" id="HF936663">
    <property type="protein sequence ID" value="CCX34884.1"/>
    <property type="molecule type" value="Genomic_DNA"/>
</dbReference>
<gene>
    <name evidence="1" type="ORF">PCON_04560</name>
</gene>
<dbReference type="AlphaFoldDB" id="U4LT63"/>
<dbReference type="Proteomes" id="UP000018144">
    <property type="component" value="Unassembled WGS sequence"/>
</dbReference>